<proteinExistence type="predicted"/>
<dbReference type="InterPro" id="IPR011042">
    <property type="entry name" value="6-blade_b-propeller_TolB-like"/>
</dbReference>
<sequence length="740" mass="77975">MKGNTKTRNTLLWLTLAATVAALAATFLIGRTPPLPAFEEAGPPPTRLGWRGRVGLVAGDGVGGATDGPAARSRFADPWGLALWEPPVRAQTDDAREEGAVAVADEARLYATDAGDNNRIRVIHADGRVTTLAGGGEGFVDGPAAVARFHTPSGLALDLAGNLYVADTGNHAIRKVTPRGVVSTLAGTGTPGFRDGPGAQAQFNGPIGIAVDVGGRVHVADTYNDRIRIIEPDGRVHTLAGDGLPGDRDGAGVQARFDTPTGLAVNARGDVWVADAGNRSIRHVSSRGEVATVLRDAPTTPVGLARSHDGVLYAAGIWPAMVLQVAGGGRHHDIGAAIDGRFSRPAGIALDAGGRLYLSDAGAHRLHRIENADRAGAEAAAIATVAAAPGDGTGVLGPSPLDPLPDNRGRWPLRPQLGWHEVVGTLGEVRGDYQGESRHHLHGGLDIRGDVGQDVLAIADAKIASPLPAWGMGRLGEGMALDTVQYIHMRVGRRPNGELIDTARFARVDDEDGTLRRIRVRRGTRFAAGDVLGTINPMAHVHLQVGASGYEVNAAALAFANYADSQPPRIEGIALLDSADRALPRDAGRVQVPADARDLRIVVDAWDQVDRNLARRRLGLYAMGYQWLDASGRPLPGYESPRLNIEFNRMPVDREAVKVAYAPGSGITVHGSAVTRFRYELTNTLRDGNLATGYWQPSELAPGDYLLRITARDWSGNEAATGRDLPVTVLAPTVAPPPSG</sequence>
<keyword evidence="3" id="KW-0732">Signal</keyword>
<dbReference type="InterPro" id="IPR001258">
    <property type="entry name" value="NHL_repeat"/>
</dbReference>
<evidence type="ECO:0000256" key="3">
    <source>
        <dbReference type="SAM" id="SignalP"/>
    </source>
</evidence>
<feature type="repeat" description="NHL" evidence="2">
    <location>
        <begin position="257"/>
        <end position="287"/>
    </location>
</feature>
<dbReference type="Gene3D" id="2.70.70.10">
    <property type="entry name" value="Glucose Permease (Domain IIA)"/>
    <property type="match status" value="1"/>
</dbReference>
<evidence type="ECO:0000256" key="1">
    <source>
        <dbReference type="ARBA" id="ARBA00022737"/>
    </source>
</evidence>
<evidence type="ECO:0000256" key="2">
    <source>
        <dbReference type="PROSITE-ProRule" id="PRU00504"/>
    </source>
</evidence>
<protein>
    <submittedName>
        <fullName evidence="4">Gluconolaconase</fullName>
    </submittedName>
</protein>
<dbReference type="InterPro" id="IPR011055">
    <property type="entry name" value="Dup_hybrid_motif"/>
</dbReference>
<keyword evidence="1" id="KW-0677">Repeat</keyword>
<dbReference type="Pfam" id="PF01436">
    <property type="entry name" value="NHL"/>
    <property type="match status" value="4"/>
</dbReference>
<dbReference type="RefSeq" id="WP_111267157.1">
    <property type="nucleotide sequence ID" value="NZ_CP029843.1"/>
</dbReference>
<dbReference type="OrthoDB" id="9774579at2"/>
<organism evidence="4 5">
    <name type="scientific">Marilutibacter maris</name>
    <dbReference type="NCBI Taxonomy" id="1605891"/>
    <lineage>
        <taxon>Bacteria</taxon>
        <taxon>Pseudomonadati</taxon>
        <taxon>Pseudomonadota</taxon>
        <taxon>Gammaproteobacteria</taxon>
        <taxon>Lysobacterales</taxon>
        <taxon>Lysobacteraceae</taxon>
        <taxon>Marilutibacter</taxon>
    </lineage>
</organism>
<dbReference type="PANTHER" id="PTHR13833:SF71">
    <property type="entry name" value="NHL DOMAIN-CONTAINING PROTEIN"/>
    <property type="match status" value="1"/>
</dbReference>
<accession>A0A2U9T6D4</accession>
<dbReference type="AlphaFoldDB" id="A0A2U9T6D4"/>
<feature type="signal peptide" evidence="3">
    <location>
        <begin position="1"/>
        <end position="24"/>
    </location>
</feature>
<dbReference type="PROSITE" id="PS51125">
    <property type="entry name" value="NHL"/>
    <property type="match status" value="2"/>
</dbReference>
<dbReference type="SUPFAM" id="SSF101898">
    <property type="entry name" value="NHL repeat"/>
    <property type="match status" value="1"/>
</dbReference>
<dbReference type="Gene3D" id="2.120.10.30">
    <property type="entry name" value="TolB, C-terminal domain"/>
    <property type="match status" value="3"/>
</dbReference>
<feature type="repeat" description="NHL" evidence="2">
    <location>
        <begin position="197"/>
        <end position="233"/>
    </location>
</feature>
<reference evidence="4 5" key="1">
    <citation type="submission" date="2018-05" db="EMBL/GenBank/DDBJ databases">
        <title>The complete genome of Lysobacter maris HZ9B, a marine bacterium antagonistic against terrestrial plant pathogens.</title>
        <authorList>
            <person name="Zhang X.-Q."/>
        </authorList>
    </citation>
    <scope>NUCLEOTIDE SEQUENCE [LARGE SCALE GENOMIC DNA]</scope>
    <source>
        <strain evidence="4 5">HZ9B</strain>
    </source>
</reference>
<name>A0A2U9T6D4_9GAMM</name>
<evidence type="ECO:0000313" key="5">
    <source>
        <dbReference type="Proteomes" id="UP000249447"/>
    </source>
</evidence>
<dbReference type="Proteomes" id="UP000249447">
    <property type="component" value="Chromosome"/>
</dbReference>
<dbReference type="EMBL" id="CP029843">
    <property type="protein sequence ID" value="AWV08103.1"/>
    <property type="molecule type" value="Genomic_DNA"/>
</dbReference>
<keyword evidence="5" id="KW-1185">Reference proteome</keyword>
<feature type="chain" id="PRO_5015940062" evidence="3">
    <location>
        <begin position="25"/>
        <end position="740"/>
    </location>
</feature>
<dbReference type="PANTHER" id="PTHR13833">
    <property type="match status" value="1"/>
</dbReference>
<evidence type="ECO:0000313" key="4">
    <source>
        <dbReference type="EMBL" id="AWV08103.1"/>
    </source>
</evidence>
<gene>
    <name evidence="4" type="ORF">C9I47_2425</name>
</gene>
<dbReference type="KEGG" id="lmb:C9I47_2425"/>